<proteinExistence type="predicted"/>
<dbReference type="InterPro" id="IPR005135">
    <property type="entry name" value="Endo/exonuclease/phosphatase"/>
</dbReference>
<dbReference type="SUPFAM" id="SSF54928">
    <property type="entry name" value="RNA-binding domain, RBD"/>
    <property type="match status" value="1"/>
</dbReference>
<dbReference type="STRING" id="35608.A0A2U1LPD7"/>
<dbReference type="Gene3D" id="3.60.10.10">
    <property type="entry name" value="Endonuclease/exonuclease/phosphatase"/>
    <property type="match status" value="1"/>
</dbReference>
<dbReference type="SMART" id="SM00360">
    <property type="entry name" value="RRM"/>
    <property type="match status" value="1"/>
</dbReference>
<dbReference type="GO" id="GO:0003723">
    <property type="term" value="F:RNA binding"/>
    <property type="evidence" value="ECO:0007669"/>
    <property type="project" value="UniProtKB-UniRule"/>
</dbReference>
<dbReference type="GO" id="GO:0003964">
    <property type="term" value="F:RNA-directed DNA polymerase activity"/>
    <property type="evidence" value="ECO:0007669"/>
    <property type="project" value="UniProtKB-KW"/>
</dbReference>
<dbReference type="Gene3D" id="3.30.70.330">
    <property type="match status" value="1"/>
</dbReference>
<feature type="compositionally biased region" description="Acidic residues" evidence="3">
    <location>
        <begin position="313"/>
        <end position="340"/>
    </location>
</feature>
<dbReference type="OrthoDB" id="8196670at2759"/>
<comment type="caution">
    <text evidence="5">The sequence shown here is derived from an EMBL/GenBank/DDBJ whole genome shotgun (WGS) entry which is preliminary data.</text>
</comment>
<feature type="region of interest" description="Disordered" evidence="3">
    <location>
        <begin position="312"/>
        <end position="343"/>
    </location>
</feature>
<keyword evidence="2" id="KW-0175">Coiled coil</keyword>
<dbReference type="CDD" id="cd00590">
    <property type="entry name" value="RRM_SF"/>
    <property type="match status" value="1"/>
</dbReference>
<evidence type="ECO:0000313" key="6">
    <source>
        <dbReference type="Proteomes" id="UP000245207"/>
    </source>
</evidence>
<dbReference type="InterPro" id="IPR036691">
    <property type="entry name" value="Endo/exonu/phosph_ase_sf"/>
</dbReference>
<dbReference type="AlphaFoldDB" id="A0A2U1LPD7"/>
<keyword evidence="5" id="KW-0548">Nucleotidyltransferase</keyword>
<dbReference type="SUPFAM" id="SSF56219">
    <property type="entry name" value="DNase I-like"/>
    <property type="match status" value="1"/>
</dbReference>
<accession>A0A2U1LPD7</accession>
<dbReference type="PANTHER" id="PTHR33710:SF64">
    <property type="entry name" value="ENDONUCLEASE_EXONUCLEASE_PHOSPHATASE DOMAIN-CONTAINING PROTEIN"/>
    <property type="match status" value="1"/>
</dbReference>
<evidence type="ECO:0000256" key="1">
    <source>
        <dbReference type="PROSITE-ProRule" id="PRU00176"/>
    </source>
</evidence>
<dbReference type="InterPro" id="IPR000504">
    <property type="entry name" value="RRM_dom"/>
</dbReference>
<keyword evidence="1" id="KW-0694">RNA-binding</keyword>
<feature type="domain" description="RRM" evidence="4">
    <location>
        <begin position="21"/>
        <end position="103"/>
    </location>
</feature>
<dbReference type="PROSITE" id="PS50102">
    <property type="entry name" value="RRM"/>
    <property type="match status" value="1"/>
</dbReference>
<protein>
    <submittedName>
        <fullName evidence="5">RNA-directed DNA polymerase, eukaryota, Nucleotide-binding alpha-beta plait domain protein</fullName>
    </submittedName>
</protein>
<dbReference type="Pfam" id="PF00076">
    <property type="entry name" value="RRM_1"/>
    <property type="match status" value="1"/>
</dbReference>
<organism evidence="5 6">
    <name type="scientific">Artemisia annua</name>
    <name type="common">Sweet wormwood</name>
    <dbReference type="NCBI Taxonomy" id="35608"/>
    <lineage>
        <taxon>Eukaryota</taxon>
        <taxon>Viridiplantae</taxon>
        <taxon>Streptophyta</taxon>
        <taxon>Embryophyta</taxon>
        <taxon>Tracheophyta</taxon>
        <taxon>Spermatophyta</taxon>
        <taxon>Magnoliopsida</taxon>
        <taxon>eudicotyledons</taxon>
        <taxon>Gunneridae</taxon>
        <taxon>Pentapetalae</taxon>
        <taxon>asterids</taxon>
        <taxon>campanulids</taxon>
        <taxon>Asterales</taxon>
        <taxon>Asteraceae</taxon>
        <taxon>Asteroideae</taxon>
        <taxon>Anthemideae</taxon>
        <taxon>Artemisiinae</taxon>
        <taxon>Artemisia</taxon>
    </lineage>
</organism>
<dbReference type="EMBL" id="PKPP01008380">
    <property type="protein sequence ID" value="PWA50859.1"/>
    <property type="molecule type" value="Genomic_DNA"/>
</dbReference>
<keyword evidence="6" id="KW-1185">Reference proteome</keyword>
<evidence type="ECO:0000256" key="3">
    <source>
        <dbReference type="SAM" id="MobiDB-lite"/>
    </source>
</evidence>
<keyword evidence="5" id="KW-0695">RNA-directed DNA polymerase</keyword>
<dbReference type="Pfam" id="PF14529">
    <property type="entry name" value="Exo_endo_phos_2"/>
    <property type="match status" value="1"/>
</dbReference>
<sequence length="883" mass="100175">MGDRNRSFQNSNENQTQKIFKSVFVTNFPDDATARDLWKACNTYGTVVDVFIPFKRSKAGKRFAFVRFIKVFNLDRLVENLCTIWMGRFHLHANHVRFERPQKPNNPIPKGIYTEANKNSFASVLKNGHVPSVIPDPALVLDESCIKEHDFNLSLMGKVKDVSAIPNLSVIITKEGFQNVKVTYLGGMWVLFELDSIATKEKFLNHTGIGSWFTTIKQATNSFVNDERIVWVSIEGLPIKAWTSNSFRKIASLWGEFVEWEDSDSNSLSCKHLCLKTKMDVIINDKRKIIVQGKVFWIRAKELEAWVPNFQEDNQDDLSSDEEPQEADNIDEAREEEPQSEDPFNIYDILKEKKNNACNSGSEEPKYPPGFTPFINDQDKIVEENLQDANEGVQSLSNKPQDRKTNCGMSSLHSTYSRSQKSKVGGSILDLMDELVKVGQTMGYKMDRCVKDIESIIGSQGDFEGLWGNLFFDHVVGSSVGCSGGIVCVWDPNMFVKEHVSKSDYFVALMGTWTPTSTKLLIISVYAPQELTEKRDLWDYLHLLVNRWEGDTVIMGDFNEVHWEHERFGSVFNQQGAMVFNKFISSASLIDLPLDGYSFTWSHKSASKMSKLDRFLISEGLMELFPHLSAICLDKNLSDHRPILLRETSIDYGPSPFRFFHSWFTMEGFDSFVENTWKSLNIVEDNGLIRLKRKLQALKNAIKAWSKEARKKSNEKKFTIQHNLLELDKLIDHGSQQYALRLVVPSGTSSLRPVCYSPAYTPTGDFSVKSSRILIDDQFLPKADAQASRNSPLCFGGPISYEKKGLSKMGITWAMGLCFRLITRQIEAWNEENVVVFSCLACGTVEGQSEMRMRMVSSQSDRVVSGGELVMDGGKIQALVEDK</sequence>
<feature type="coiled-coil region" evidence="2">
    <location>
        <begin position="688"/>
        <end position="715"/>
    </location>
</feature>
<dbReference type="PANTHER" id="PTHR33710">
    <property type="entry name" value="BNAC02G09200D PROTEIN"/>
    <property type="match status" value="1"/>
</dbReference>
<dbReference type="Proteomes" id="UP000245207">
    <property type="component" value="Unassembled WGS sequence"/>
</dbReference>
<dbReference type="InterPro" id="IPR012677">
    <property type="entry name" value="Nucleotide-bd_a/b_plait_sf"/>
</dbReference>
<gene>
    <name evidence="5" type="ORF">CTI12_AA293680</name>
</gene>
<evidence type="ECO:0000313" key="5">
    <source>
        <dbReference type="EMBL" id="PWA50859.1"/>
    </source>
</evidence>
<dbReference type="InterPro" id="IPR035979">
    <property type="entry name" value="RBD_domain_sf"/>
</dbReference>
<name>A0A2U1LPD7_ARTAN</name>
<evidence type="ECO:0000259" key="4">
    <source>
        <dbReference type="PROSITE" id="PS50102"/>
    </source>
</evidence>
<evidence type="ECO:0000256" key="2">
    <source>
        <dbReference type="SAM" id="Coils"/>
    </source>
</evidence>
<reference evidence="5 6" key="1">
    <citation type="journal article" date="2018" name="Mol. Plant">
        <title>The genome of Artemisia annua provides insight into the evolution of Asteraceae family and artemisinin biosynthesis.</title>
        <authorList>
            <person name="Shen Q."/>
            <person name="Zhang L."/>
            <person name="Liao Z."/>
            <person name="Wang S."/>
            <person name="Yan T."/>
            <person name="Shi P."/>
            <person name="Liu M."/>
            <person name="Fu X."/>
            <person name="Pan Q."/>
            <person name="Wang Y."/>
            <person name="Lv Z."/>
            <person name="Lu X."/>
            <person name="Zhang F."/>
            <person name="Jiang W."/>
            <person name="Ma Y."/>
            <person name="Chen M."/>
            <person name="Hao X."/>
            <person name="Li L."/>
            <person name="Tang Y."/>
            <person name="Lv G."/>
            <person name="Zhou Y."/>
            <person name="Sun X."/>
            <person name="Brodelius P.E."/>
            <person name="Rose J.K.C."/>
            <person name="Tang K."/>
        </authorList>
    </citation>
    <scope>NUCLEOTIDE SEQUENCE [LARGE SCALE GENOMIC DNA]</scope>
    <source>
        <strain evidence="6">cv. Huhao1</strain>
        <tissue evidence="5">Leaf</tissue>
    </source>
</reference>
<keyword evidence="5" id="KW-0808">Transferase</keyword>